<name>A0ABN8XJD4_RANTA</name>
<dbReference type="EMBL" id="CATKSN020000194">
    <property type="protein sequence ID" value="CAI9149246.1"/>
    <property type="molecule type" value="Genomic_DNA"/>
</dbReference>
<gene>
    <name evidence="2" type="ORF">MRATA1EN1_LOCUS30864</name>
</gene>
<feature type="compositionally biased region" description="Basic and acidic residues" evidence="1">
    <location>
        <begin position="47"/>
        <end position="57"/>
    </location>
</feature>
<proteinExistence type="predicted"/>
<reference evidence="2" key="1">
    <citation type="submission" date="2023-04" db="EMBL/GenBank/DDBJ databases">
        <authorList>
            <consortium name="ELIXIR-Norway"/>
        </authorList>
    </citation>
    <scope>NUCLEOTIDE SEQUENCE [LARGE SCALE GENOMIC DNA]</scope>
</reference>
<feature type="region of interest" description="Disordered" evidence="1">
    <location>
        <begin position="1"/>
        <end position="57"/>
    </location>
</feature>
<evidence type="ECO:0000256" key="1">
    <source>
        <dbReference type="SAM" id="MobiDB-lite"/>
    </source>
</evidence>
<evidence type="ECO:0000313" key="2">
    <source>
        <dbReference type="EMBL" id="CAI9149246.1"/>
    </source>
</evidence>
<feature type="compositionally biased region" description="Polar residues" evidence="1">
    <location>
        <begin position="9"/>
        <end position="22"/>
    </location>
</feature>
<comment type="caution">
    <text evidence="2">The sequence shown here is derived from an EMBL/GenBank/DDBJ whole genome shotgun (WGS) entry which is preliminary data.</text>
</comment>
<sequence length="171" mass="18902">MRGNAIKRSGTTKSRSQGNSFPLQWLGDADERHPGSPPELLRTAYKKRNEDSRDDGKIQLYPEKKQEPAQLLGGIAIHASTGPACHQLVLPSSYYEYANSRRGSLSLEGSQLQHRAATRNVDTISPDTLLLFSALQVLFSHTSRISTDCYLRNLRFLSALASSRLSTGVTE</sequence>
<evidence type="ECO:0000313" key="3">
    <source>
        <dbReference type="Proteomes" id="UP001176941"/>
    </source>
</evidence>
<accession>A0ABN8XJD4</accession>
<organism evidence="2 3">
    <name type="scientific">Rangifer tarandus platyrhynchus</name>
    <name type="common">Svalbard reindeer</name>
    <dbReference type="NCBI Taxonomy" id="3082113"/>
    <lineage>
        <taxon>Eukaryota</taxon>
        <taxon>Metazoa</taxon>
        <taxon>Chordata</taxon>
        <taxon>Craniata</taxon>
        <taxon>Vertebrata</taxon>
        <taxon>Euteleostomi</taxon>
        <taxon>Mammalia</taxon>
        <taxon>Eutheria</taxon>
        <taxon>Laurasiatheria</taxon>
        <taxon>Artiodactyla</taxon>
        <taxon>Ruminantia</taxon>
        <taxon>Pecora</taxon>
        <taxon>Cervidae</taxon>
        <taxon>Odocoileinae</taxon>
        <taxon>Rangifer</taxon>
    </lineage>
</organism>
<protein>
    <submittedName>
        <fullName evidence="2">Uncharacterized protein</fullName>
    </submittedName>
</protein>
<dbReference type="Proteomes" id="UP001176941">
    <property type="component" value="Unassembled WGS sequence"/>
</dbReference>
<keyword evidence="3" id="KW-1185">Reference proteome</keyword>